<accession>A0A7D7IWV3</accession>
<dbReference type="EMBL" id="MT354567">
    <property type="protein sequence ID" value="QMP84024.1"/>
    <property type="molecule type" value="Genomic_RNA"/>
</dbReference>
<evidence type="ECO:0000313" key="1">
    <source>
        <dbReference type="EMBL" id="QMP84024.1"/>
    </source>
</evidence>
<reference evidence="1" key="1">
    <citation type="submission" date="2020-04" db="EMBL/GenBank/DDBJ databases">
        <title>Virome characterization of Cryphonectria parasitica isolates from Azerbaijan unveiled a new mymonavirus and a putative new RNA virus with a GDD motif unrelated to existing viral sequences.</title>
        <authorList>
            <person name="Forgia M."/>
            <person name="Isgenderli E."/>
            <person name="Aghayeva D."/>
            <person name="Turina M."/>
        </authorList>
    </citation>
    <scope>NUCLEOTIDE SEQUENCE</scope>
    <source>
        <strain evidence="1">AG2-2 LP</strain>
    </source>
</reference>
<protein>
    <submittedName>
        <fullName evidence="1">Uncharacterized protein</fullName>
    </submittedName>
</protein>
<organism evidence="1 2">
    <name type="scientific">Rhizoctonia solani ambivirus 1</name>
    <dbReference type="NCBI Taxonomy" id="2755408"/>
    <lineage>
        <taxon>Viruses</taxon>
        <taxon>Riboviria</taxon>
        <taxon>Orthornavirae</taxon>
        <taxon>Ambiviricota</taxon>
        <taxon>Suforviricetes</taxon>
        <taxon>Crytulvirales</taxon>
        <taxon>Dumbiviridae</taxon>
        <taxon>Orthodumbivirus</taxon>
        <taxon>Orthodumbivirus rhizoctoniae</taxon>
    </lineage>
</organism>
<keyword evidence="2" id="KW-1185">Reference proteome</keyword>
<sequence>MSSITTTAMRDYYDLVSRLFPPHLQLAKEIRYMPLKARSVLIKLCQAQVVPPAEESNTLYNLLRATAPYYSPTNRDIRPVHYLAIEFHQLFEGPLWSAITLDILRSCPLEAVEVDKAIFAGWNKEIACCETVSAPPKVNWHVFFHPELWQEMSVIPGVPPNSRMNKFLLDGIDRILSRVSKKIHYPRMTHKNMSRDTRREYEQATGLSLEDVPIFGQDDWWKFYDRTGIKLGGACEMRLKWYPSGAKPRCYYAQGGWTYQHSCYLQDFFTELVNSNPITHHVSRLRHGRLIIPSNRRLLIYDLTSFTSQMDEQKYFVEELANYCSGAMFPIIDPREGQKLQDLGDLLHTYNEECNIYPAVSYERFPGFDKDVISEHARASMLGIFGNLMSCTLAHGIAVAQTVETPDELNVAGDDAAVAENVEDPFLTDYAIRSVGEYERSKTFYGDEVGAIALKRPIHIEGDRPVMSVNIVPPSLTMILHQLGIEDPRYFYPPELVTDSERISSIGKDLMRFLTSLHYRLPKVTEDEVLYAFDMFRAISRLLNQPSGGKLPNLYMDGYWPCWETPEDIEIHPVNNLVFRNYQGYANIPLFETDEDDHGPEHYAGSRWVGTMTRHLSFLEKLGYLEVSAEITRVVEGYDGYLELLSYLKFDEYRSRLYRFLVIREIPDHLLYDELDNDD</sequence>
<name>A0A7D7IWV3_9VIRU</name>
<dbReference type="Proteomes" id="UP001226184">
    <property type="component" value="Segment"/>
</dbReference>
<evidence type="ECO:0000313" key="2">
    <source>
        <dbReference type="Proteomes" id="UP001226184"/>
    </source>
</evidence>
<proteinExistence type="predicted"/>